<proteinExistence type="inferred from homology"/>
<dbReference type="InterPro" id="IPR006680">
    <property type="entry name" value="Amidohydro-rel"/>
</dbReference>
<keyword evidence="3" id="KW-0378">Hydrolase</keyword>
<reference evidence="3 4" key="1">
    <citation type="submission" date="2019-01" db="EMBL/GenBank/DDBJ databases">
        <authorList>
            <person name="Chen W.-M."/>
        </authorList>
    </citation>
    <scope>NUCLEOTIDE SEQUENCE [LARGE SCALE GENOMIC DNA]</scope>
    <source>
        <strain evidence="3 4">YBJ-36</strain>
    </source>
</reference>
<keyword evidence="4" id="KW-1185">Reference proteome</keyword>
<dbReference type="AlphaFoldDB" id="A0A3S2V7J3"/>
<dbReference type="InterPro" id="IPR052350">
    <property type="entry name" value="Metallo-dep_Lactonases"/>
</dbReference>
<dbReference type="GO" id="GO:0016787">
    <property type="term" value="F:hydrolase activity"/>
    <property type="evidence" value="ECO:0007669"/>
    <property type="project" value="UniProtKB-KW"/>
</dbReference>
<comment type="similarity">
    <text evidence="1">Belongs to the metallo-dependent hydrolases superfamily.</text>
</comment>
<name>A0A3S2V7J3_9SPHI</name>
<sequence length="278" mass="32596">MYKIDSHQHFWQYNPVKDSWITDEMAVLKNNFLPADLKPELESHGFEGCVTVQAGQTEDESLFLVELTEQNSFIKGVVGWVDLVAENVEERLNYFSQYEKLKGFRHILQGETNRAYMLQPEFKHGIAKLKQFDFTYDILINNDQLIYISEFVDLFPDQLFVIDHLAKPNIKAKEIEEWKKYIIEIAKRPNVYCKVSGMVTEADWANWQPADLHPYLDVVFEAFSAKRVMYGSDWPVCLLAATYSQWYETIDDYCSRLSESEQELFWSGNAISFYNLKN</sequence>
<organism evidence="3 4">
    <name type="scientific">Mucilaginibacter limnophilus</name>
    <dbReference type="NCBI Taxonomy" id="1932778"/>
    <lineage>
        <taxon>Bacteria</taxon>
        <taxon>Pseudomonadati</taxon>
        <taxon>Bacteroidota</taxon>
        <taxon>Sphingobacteriia</taxon>
        <taxon>Sphingobacteriales</taxon>
        <taxon>Sphingobacteriaceae</taxon>
        <taxon>Mucilaginibacter</taxon>
    </lineage>
</organism>
<comment type="caution">
    <text evidence="3">The sequence shown here is derived from an EMBL/GenBank/DDBJ whole genome shotgun (WGS) entry which is preliminary data.</text>
</comment>
<protein>
    <submittedName>
        <fullName evidence="3">Amidohydrolase</fullName>
    </submittedName>
</protein>
<dbReference type="Proteomes" id="UP000282759">
    <property type="component" value="Unassembled WGS sequence"/>
</dbReference>
<dbReference type="Gene3D" id="3.20.20.140">
    <property type="entry name" value="Metal-dependent hydrolases"/>
    <property type="match status" value="1"/>
</dbReference>
<gene>
    <name evidence="3" type="ORF">EOD41_13355</name>
</gene>
<dbReference type="InterPro" id="IPR032466">
    <property type="entry name" value="Metal_Hydrolase"/>
</dbReference>
<dbReference type="RefSeq" id="WP_127705703.1">
    <property type="nucleotide sequence ID" value="NZ_SACK01000005.1"/>
</dbReference>
<dbReference type="PANTHER" id="PTHR43569:SF2">
    <property type="entry name" value="AMIDOHYDROLASE-RELATED DOMAIN-CONTAINING PROTEIN"/>
    <property type="match status" value="1"/>
</dbReference>
<accession>A0A3S2V7J3</accession>
<evidence type="ECO:0000259" key="2">
    <source>
        <dbReference type="Pfam" id="PF04909"/>
    </source>
</evidence>
<evidence type="ECO:0000313" key="4">
    <source>
        <dbReference type="Proteomes" id="UP000282759"/>
    </source>
</evidence>
<dbReference type="SUPFAM" id="SSF51556">
    <property type="entry name" value="Metallo-dependent hydrolases"/>
    <property type="match status" value="1"/>
</dbReference>
<evidence type="ECO:0000313" key="3">
    <source>
        <dbReference type="EMBL" id="RVU00458.1"/>
    </source>
</evidence>
<dbReference type="Pfam" id="PF04909">
    <property type="entry name" value="Amidohydro_2"/>
    <property type="match status" value="1"/>
</dbReference>
<evidence type="ECO:0000256" key="1">
    <source>
        <dbReference type="ARBA" id="ARBA00038310"/>
    </source>
</evidence>
<dbReference type="PANTHER" id="PTHR43569">
    <property type="entry name" value="AMIDOHYDROLASE"/>
    <property type="match status" value="1"/>
</dbReference>
<feature type="domain" description="Amidohydrolase-related" evidence="2">
    <location>
        <begin position="4"/>
        <end position="276"/>
    </location>
</feature>
<dbReference type="OrthoDB" id="5450317at2"/>
<dbReference type="EMBL" id="SACK01000005">
    <property type="protein sequence ID" value="RVU00458.1"/>
    <property type="molecule type" value="Genomic_DNA"/>
</dbReference>